<feature type="region of interest" description="Disordered" evidence="1">
    <location>
        <begin position="41"/>
        <end position="79"/>
    </location>
</feature>
<keyword evidence="3" id="KW-1185">Reference proteome</keyword>
<evidence type="ECO:0000313" key="2">
    <source>
        <dbReference type="EMBL" id="CAK0833715.1"/>
    </source>
</evidence>
<name>A0ABN9SPB5_9DINO</name>
<organism evidence="2 3">
    <name type="scientific">Prorocentrum cordatum</name>
    <dbReference type="NCBI Taxonomy" id="2364126"/>
    <lineage>
        <taxon>Eukaryota</taxon>
        <taxon>Sar</taxon>
        <taxon>Alveolata</taxon>
        <taxon>Dinophyceae</taxon>
        <taxon>Prorocentrales</taxon>
        <taxon>Prorocentraceae</taxon>
        <taxon>Prorocentrum</taxon>
    </lineage>
</organism>
<sequence length="132" mass="12367">MQACTTAATTPAAGAAMGGAPIMARGAGAAEAAAQAAGGCCGQASDPTGDATVRASPRDRRTCGGRQETGAGAATVSTMAGRPAATRLGTTVVPGASATLKRAAAAVSTLPILTGEVAAQKPCTRALAAAAG</sequence>
<comment type="caution">
    <text evidence="2">The sequence shown here is derived from an EMBL/GenBank/DDBJ whole genome shotgun (WGS) entry which is preliminary data.</text>
</comment>
<protein>
    <submittedName>
        <fullName evidence="2">Uncharacterized protein</fullName>
    </submittedName>
</protein>
<dbReference type="EMBL" id="CAUYUJ010012303">
    <property type="protein sequence ID" value="CAK0833715.1"/>
    <property type="molecule type" value="Genomic_DNA"/>
</dbReference>
<dbReference type="Proteomes" id="UP001189429">
    <property type="component" value="Unassembled WGS sequence"/>
</dbReference>
<accession>A0ABN9SPB5</accession>
<reference evidence="2" key="1">
    <citation type="submission" date="2023-10" db="EMBL/GenBank/DDBJ databases">
        <authorList>
            <person name="Chen Y."/>
            <person name="Shah S."/>
            <person name="Dougan E. K."/>
            <person name="Thang M."/>
            <person name="Chan C."/>
        </authorList>
    </citation>
    <scope>NUCLEOTIDE SEQUENCE [LARGE SCALE GENOMIC DNA]</scope>
</reference>
<gene>
    <name evidence="2" type="ORF">PCOR1329_LOCUS31318</name>
</gene>
<proteinExistence type="predicted"/>
<evidence type="ECO:0000313" key="3">
    <source>
        <dbReference type="Proteomes" id="UP001189429"/>
    </source>
</evidence>
<evidence type="ECO:0000256" key="1">
    <source>
        <dbReference type="SAM" id="MobiDB-lite"/>
    </source>
</evidence>